<accession>A0A9W6WTI4</accession>
<proteinExistence type="predicted"/>
<protein>
    <submittedName>
        <fullName evidence="1">Unnamed protein product</fullName>
    </submittedName>
</protein>
<keyword evidence="2" id="KW-1185">Reference proteome</keyword>
<dbReference type="AlphaFoldDB" id="A0A9W6WTI4"/>
<evidence type="ECO:0000313" key="1">
    <source>
        <dbReference type="EMBL" id="GMF26680.1"/>
    </source>
</evidence>
<reference evidence="1" key="1">
    <citation type="submission" date="2023-04" db="EMBL/GenBank/DDBJ databases">
        <title>Phytophthora lilii NBRC 32176.</title>
        <authorList>
            <person name="Ichikawa N."/>
            <person name="Sato H."/>
            <person name="Tonouchi N."/>
        </authorList>
    </citation>
    <scope>NUCLEOTIDE SEQUENCE</scope>
    <source>
        <strain evidence="1">NBRC 32176</strain>
    </source>
</reference>
<name>A0A9W6WTI4_9STRA</name>
<dbReference type="Proteomes" id="UP001165083">
    <property type="component" value="Unassembled WGS sequence"/>
</dbReference>
<dbReference type="EMBL" id="BSXW01000621">
    <property type="protein sequence ID" value="GMF26680.1"/>
    <property type="molecule type" value="Genomic_DNA"/>
</dbReference>
<evidence type="ECO:0000313" key="2">
    <source>
        <dbReference type="Proteomes" id="UP001165083"/>
    </source>
</evidence>
<comment type="caution">
    <text evidence="1">The sequence shown here is derived from an EMBL/GenBank/DDBJ whole genome shotgun (WGS) entry which is preliminary data.</text>
</comment>
<organism evidence="1 2">
    <name type="scientific">Phytophthora lilii</name>
    <dbReference type="NCBI Taxonomy" id="2077276"/>
    <lineage>
        <taxon>Eukaryota</taxon>
        <taxon>Sar</taxon>
        <taxon>Stramenopiles</taxon>
        <taxon>Oomycota</taxon>
        <taxon>Peronosporomycetes</taxon>
        <taxon>Peronosporales</taxon>
        <taxon>Peronosporaceae</taxon>
        <taxon>Phytophthora</taxon>
    </lineage>
</organism>
<gene>
    <name evidence="1" type="ORF">Plil01_001110900</name>
</gene>
<sequence length="105" mass="11065">MWCIMYQPPLDSADIAAEPNAPAQQNFSTRPGSALAPSRDGYIACLDDRKYPLLHAAKGGGLDVVDQGDESSSFGSRQLETMAKSAGRVETCANCGGSCAWLPIS</sequence>